<reference evidence="8 9" key="1">
    <citation type="journal article" date="2016" name="Sci. Rep.">
        <title>Metabolic traits of an uncultured archaeal lineage -MSBL1- from brine pools of the Red Sea.</title>
        <authorList>
            <person name="Mwirichia R."/>
            <person name="Alam I."/>
            <person name="Rashid M."/>
            <person name="Vinu M."/>
            <person name="Ba-Alawi W."/>
            <person name="Anthony Kamau A."/>
            <person name="Kamanda Ngugi D."/>
            <person name="Goker M."/>
            <person name="Klenk H.P."/>
            <person name="Bajic V."/>
            <person name="Stingl U."/>
        </authorList>
    </citation>
    <scope>NUCLEOTIDE SEQUENCE [LARGE SCALE GENOMIC DNA]</scope>
    <source>
        <strain evidence="8">SCGC-AAA259D14</strain>
    </source>
</reference>
<accession>A0A133U8E1</accession>
<comment type="caution">
    <text evidence="8">The sequence shown here is derived from an EMBL/GenBank/DDBJ whole genome shotgun (WGS) entry which is preliminary data.</text>
</comment>
<comment type="subcellular location">
    <subcellularLocation>
        <location evidence="1">Cell membrane</location>
        <topology evidence="1">Multi-pass membrane protein</topology>
    </subcellularLocation>
</comment>
<evidence type="ECO:0000256" key="4">
    <source>
        <dbReference type="ARBA" id="ARBA00022989"/>
    </source>
</evidence>
<dbReference type="Pfam" id="PF13244">
    <property type="entry name" value="MbhD"/>
    <property type="match status" value="1"/>
</dbReference>
<name>A0A133U8E1_9EURY</name>
<evidence type="ECO:0000259" key="7">
    <source>
        <dbReference type="Pfam" id="PF13244"/>
    </source>
</evidence>
<dbReference type="Proteomes" id="UP000070589">
    <property type="component" value="Unassembled WGS sequence"/>
</dbReference>
<keyword evidence="2" id="KW-1003">Cell membrane</keyword>
<evidence type="ECO:0000256" key="2">
    <source>
        <dbReference type="ARBA" id="ARBA00022475"/>
    </source>
</evidence>
<evidence type="ECO:0000256" key="6">
    <source>
        <dbReference type="SAM" id="Phobius"/>
    </source>
</evidence>
<dbReference type="PATRIC" id="fig|1698261.3.peg.797"/>
<dbReference type="GO" id="GO:0005886">
    <property type="term" value="C:plasma membrane"/>
    <property type="evidence" value="ECO:0007669"/>
    <property type="project" value="UniProtKB-SubCell"/>
</dbReference>
<dbReference type="EMBL" id="LHXL01000006">
    <property type="protein sequence ID" value="KXA90406.1"/>
    <property type="molecule type" value="Genomic_DNA"/>
</dbReference>
<dbReference type="AlphaFoldDB" id="A0A133U8E1"/>
<feature type="domain" description="MrpA C-terminal/MbhD" evidence="7">
    <location>
        <begin position="12"/>
        <end position="71"/>
    </location>
</feature>
<evidence type="ECO:0000313" key="9">
    <source>
        <dbReference type="Proteomes" id="UP000070589"/>
    </source>
</evidence>
<feature type="transmembrane region" description="Helical" evidence="6">
    <location>
        <begin position="27"/>
        <end position="45"/>
    </location>
</feature>
<dbReference type="InterPro" id="IPR025383">
    <property type="entry name" value="MrpA_C/MbhD"/>
</dbReference>
<proteinExistence type="predicted"/>
<keyword evidence="4 6" id="KW-1133">Transmembrane helix</keyword>
<keyword evidence="9" id="KW-1185">Reference proteome</keyword>
<organism evidence="8 9">
    <name type="scientific">candidate division MSBL1 archaeon SCGC-AAA259D14</name>
    <dbReference type="NCBI Taxonomy" id="1698261"/>
    <lineage>
        <taxon>Archaea</taxon>
        <taxon>Methanobacteriati</taxon>
        <taxon>Methanobacteriota</taxon>
        <taxon>candidate division MSBL1</taxon>
    </lineage>
</organism>
<evidence type="ECO:0000256" key="3">
    <source>
        <dbReference type="ARBA" id="ARBA00022692"/>
    </source>
</evidence>
<protein>
    <submittedName>
        <fullName evidence="8">Sodium:proton antiporter</fullName>
    </submittedName>
</protein>
<keyword evidence="3 6" id="KW-0812">Transmembrane</keyword>
<sequence>MLEIVPKLLLLTMIALAIIIVEEKDLVPAVIEYSFLNLIFVIILFQLKAPDVALSAIAVGAVIVGIYLFVIAGVEE</sequence>
<gene>
    <name evidence="8" type="ORF">AKJ62_00940</name>
</gene>
<keyword evidence="5 6" id="KW-0472">Membrane</keyword>
<feature type="transmembrane region" description="Helical" evidence="6">
    <location>
        <begin position="52"/>
        <end position="74"/>
    </location>
</feature>
<evidence type="ECO:0000256" key="5">
    <source>
        <dbReference type="ARBA" id="ARBA00023136"/>
    </source>
</evidence>
<evidence type="ECO:0000313" key="8">
    <source>
        <dbReference type="EMBL" id="KXA90406.1"/>
    </source>
</evidence>
<evidence type="ECO:0000256" key="1">
    <source>
        <dbReference type="ARBA" id="ARBA00004651"/>
    </source>
</evidence>
<feature type="transmembrane region" description="Helical" evidence="6">
    <location>
        <begin position="5"/>
        <end position="21"/>
    </location>
</feature>